<sequence length="418" mass="45886">MADSLDDGEFWLPPQFLTDDDILMDKANNNNKNRDGGFELETEATKSFFPFEFPSGFGSFGHSSSDLSSPVESVVGSTETESDEEDYIADLTRQMAHSTLEDNFTRIEHAFALDKPKARFVSGSPQSTLCTFGSGCGCRQGSSRGSPTCQSQVSSPPGTWDLLYAAAGEVARMRMNEETHGYQHNRGLLGPPRKPSPISVPVKNHPNLVDAGIYSHHQQSLSHQKLQVSQFQQLKQQQQQQQMMKQQGSTVWGGPQSKGSGLYQVGLNRVRSNNANNGRPLGLSPSAWPPLQQAAQQQQQQNGSGMRAVFLGAPGGKRECAGTGVFLPRRINTPTEPRKKPACSTVLLPAKVVQALNLNFDDKGAPFHPRFGGYSTPDSDAAVALRLRNNQAVSHQKRNLRPQPGMNHEIRLPQEWTY</sequence>
<comment type="caution">
    <text evidence="1">The sequence shown here is derived from an EMBL/GenBank/DDBJ whole genome shotgun (WGS) entry which is preliminary data.</text>
</comment>
<dbReference type="Proteomes" id="UP001164539">
    <property type="component" value="Chromosome 12"/>
</dbReference>
<proteinExistence type="predicted"/>
<evidence type="ECO:0000313" key="1">
    <source>
        <dbReference type="EMBL" id="KAJ4704556.1"/>
    </source>
</evidence>
<protein>
    <submittedName>
        <fullName evidence="1">TIP41-like protein</fullName>
    </submittedName>
</protein>
<name>A0ACC1WZA2_MELAZ</name>
<keyword evidence="2" id="KW-1185">Reference proteome</keyword>
<gene>
    <name evidence="1" type="ORF">OWV82_021449</name>
</gene>
<evidence type="ECO:0000313" key="2">
    <source>
        <dbReference type="Proteomes" id="UP001164539"/>
    </source>
</evidence>
<dbReference type="EMBL" id="CM051405">
    <property type="protein sequence ID" value="KAJ4704556.1"/>
    <property type="molecule type" value="Genomic_DNA"/>
</dbReference>
<organism evidence="1 2">
    <name type="scientific">Melia azedarach</name>
    <name type="common">Chinaberry tree</name>
    <dbReference type="NCBI Taxonomy" id="155640"/>
    <lineage>
        <taxon>Eukaryota</taxon>
        <taxon>Viridiplantae</taxon>
        <taxon>Streptophyta</taxon>
        <taxon>Embryophyta</taxon>
        <taxon>Tracheophyta</taxon>
        <taxon>Spermatophyta</taxon>
        <taxon>Magnoliopsida</taxon>
        <taxon>eudicotyledons</taxon>
        <taxon>Gunneridae</taxon>
        <taxon>Pentapetalae</taxon>
        <taxon>rosids</taxon>
        <taxon>malvids</taxon>
        <taxon>Sapindales</taxon>
        <taxon>Meliaceae</taxon>
        <taxon>Melia</taxon>
    </lineage>
</organism>
<accession>A0ACC1WZA2</accession>
<reference evidence="1 2" key="1">
    <citation type="journal article" date="2023" name="Science">
        <title>Complex scaffold remodeling in plant triterpene biosynthesis.</title>
        <authorList>
            <person name="De La Pena R."/>
            <person name="Hodgson H."/>
            <person name="Liu J.C."/>
            <person name="Stephenson M.J."/>
            <person name="Martin A.C."/>
            <person name="Owen C."/>
            <person name="Harkess A."/>
            <person name="Leebens-Mack J."/>
            <person name="Jimenez L.E."/>
            <person name="Osbourn A."/>
            <person name="Sattely E.S."/>
        </authorList>
    </citation>
    <scope>NUCLEOTIDE SEQUENCE [LARGE SCALE GENOMIC DNA]</scope>
    <source>
        <strain evidence="2">cv. JPN11</strain>
        <tissue evidence="1">Leaf</tissue>
    </source>
</reference>